<name>A0AAV5ACV3_9AGAM</name>
<organism evidence="1 2">
    <name type="scientific">Clathrus columnatus</name>
    <dbReference type="NCBI Taxonomy" id="1419009"/>
    <lineage>
        <taxon>Eukaryota</taxon>
        <taxon>Fungi</taxon>
        <taxon>Dikarya</taxon>
        <taxon>Basidiomycota</taxon>
        <taxon>Agaricomycotina</taxon>
        <taxon>Agaricomycetes</taxon>
        <taxon>Phallomycetidae</taxon>
        <taxon>Phallales</taxon>
        <taxon>Clathraceae</taxon>
        <taxon>Clathrus</taxon>
    </lineage>
</organism>
<evidence type="ECO:0000313" key="1">
    <source>
        <dbReference type="EMBL" id="GJJ10841.1"/>
    </source>
</evidence>
<evidence type="ECO:0000313" key="2">
    <source>
        <dbReference type="Proteomes" id="UP001050691"/>
    </source>
</evidence>
<keyword evidence="2" id="KW-1185">Reference proteome</keyword>
<protein>
    <submittedName>
        <fullName evidence="1">Uncharacterized protein</fullName>
    </submittedName>
</protein>
<accession>A0AAV5ACV3</accession>
<comment type="caution">
    <text evidence="1">The sequence shown here is derived from an EMBL/GenBank/DDBJ whole genome shotgun (WGS) entry which is preliminary data.</text>
</comment>
<dbReference type="AlphaFoldDB" id="A0AAV5ACV3"/>
<sequence length="78" mass="9222">MHRLQVNNRHLLQSYEMTKRRTDYDEWERNGAEGWSYNDLRPADTKIRVDEHGTSGPWQIKGLDHGVRHTLLYNGTSI</sequence>
<reference evidence="1" key="1">
    <citation type="submission" date="2021-10" db="EMBL/GenBank/DDBJ databases">
        <title>De novo Genome Assembly of Clathrus columnatus (Basidiomycota, Fungi) Using Illumina and Nanopore Sequence Data.</title>
        <authorList>
            <person name="Ogiso-Tanaka E."/>
            <person name="Itagaki H."/>
            <person name="Hosoya T."/>
            <person name="Hosaka K."/>
        </authorList>
    </citation>
    <scope>NUCLEOTIDE SEQUENCE</scope>
    <source>
        <strain evidence="1">MO-923</strain>
    </source>
</reference>
<proteinExistence type="predicted"/>
<dbReference type="EMBL" id="BPWL01000005">
    <property type="protein sequence ID" value="GJJ10841.1"/>
    <property type="molecule type" value="Genomic_DNA"/>
</dbReference>
<dbReference type="Proteomes" id="UP001050691">
    <property type="component" value="Unassembled WGS sequence"/>
</dbReference>
<gene>
    <name evidence="1" type="ORF">Clacol_005069</name>
</gene>
<dbReference type="Gene3D" id="1.10.1220.110">
    <property type="match status" value="1"/>
</dbReference>